<gene>
    <name evidence="2" type="ORF">GCM10010260_58140</name>
</gene>
<feature type="region of interest" description="Disordered" evidence="1">
    <location>
        <begin position="12"/>
        <end position="36"/>
    </location>
</feature>
<dbReference type="EMBL" id="BMTD01000014">
    <property type="protein sequence ID" value="GGV11736.1"/>
    <property type="molecule type" value="Genomic_DNA"/>
</dbReference>
<reference evidence="2" key="1">
    <citation type="journal article" date="2014" name="Int. J. Syst. Evol. Microbiol.">
        <title>Complete genome sequence of Corynebacterium casei LMG S-19264T (=DSM 44701T), isolated from a smear-ripened cheese.</title>
        <authorList>
            <consortium name="US DOE Joint Genome Institute (JGI-PGF)"/>
            <person name="Walter F."/>
            <person name="Albersmeier A."/>
            <person name="Kalinowski J."/>
            <person name="Ruckert C."/>
        </authorList>
    </citation>
    <scope>NUCLEOTIDE SEQUENCE</scope>
    <source>
        <strain evidence="2">JCM 4369</strain>
    </source>
</reference>
<proteinExistence type="predicted"/>
<dbReference type="Proteomes" id="UP000618795">
    <property type="component" value="Unassembled WGS sequence"/>
</dbReference>
<organism evidence="2 3">
    <name type="scientific">Streptomyces filipinensis</name>
    <dbReference type="NCBI Taxonomy" id="66887"/>
    <lineage>
        <taxon>Bacteria</taxon>
        <taxon>Bacillati</taxon>
        <taxon>Actinomycetota</taxon>
        <taxon>Actinomycetes</taxon>
        <taxon>Kitasatosporales</taxon>
        <taxon>Streptomycetaceae</taxon>
        <taxon>Streptomyces</taxon>
    </lineage>
</organism>
<dbReference type="AlphaFoldDB" id="A0A918MEA7"/>
<sequence>MPPVYVSGGFRYSGGGDPLGAATRADGSGGAYTNGRHTGYQQVADVFPPVLKPPGRGPVRH</sequence>
<accession>A0A918MEA7</accession>
<protein>
    <submittedName>
        <fullName evidence="2">Uncharacterized protein</fullName>
    </submittedName>
</protein>
<comment type="caution">
    <text evidence="2">The sequence shown here is derived from an EMBL/GenBank/DDBJ whole genome shotgun (WGS) entry which is preliminary data.</text>
</comment>
<keyword evidence="3" id="KW-1185">Reference proteome</keyword>
<evidence type="ECO:0000256" key="1">
    <source>
        <dbReference type="SAM" id="MobiDB-lite"/>
    </source>
</evidence>
<reference evidence="2" key="2">
    <citation type="submission" date="2020-09" db="EMBL/GenBank/DDBJ databases">
        <authorList>
            <person name="Sun Q."/>
            <person name="Ohkuma M."/>
        </authorList>
    </citation>
    <scope>NUCLEOTIDE SEQUENCE</scope>
    <source>
        <strain evidence="2">JCM 4369</strain>
    </source>
</reference>
<evidence type="ECO:0000313" key="3">
    <source>
        <dbReference type="Proteomes" id="UP000618795"/>
    </source>
</evidence>
<name>A0A918MEA7_9ACTN</name>
<evidence type="ECO:0000313" key="2">
    <source>
        <dbReference type="EMBL" id="GGV11736.1"/>
    </source>
</evidence>